<evidence type="ECO:0000256" key="1">
    <source>
        <dbReference type="SAM" id="MobiDB-lite"/>
    </source>
</evidence>
<name>A0A1C4H1S5_9BIFI</name>
<evidence type="ECO:0000259" key="3">
    <source>
        <dbReference type="Pfam" id="PF13399"/>
    </source>
</evidence>
<dbReference type="STRING" id="1505727.GA0061077_0319"/>
<keyword evidence="2" id="KW-0812">Transmembrane</keyword>
<proteinExistence type="predicted"/>
<keyword evidence="2" id="KW-0472">Membrane</keyword>
<feature type="domain" description="LytR/CpsA/Psr regulator C-terminal" evidence="3">
    <location>
        <begin position="131"/>
        <end position="212"/>
    </location>
</feature>
<dbReference type="InterPro" id="IPR027381">
    <property type="entry name" value="LytR/CpsA/Psr_C"/>
</dbReference>
<dbReference type="Proteomes" id="UP000242610">
    <property type="component" value="Unassembled WGS sequence"/>
</dbReference>
<dbReference type="AlphaFoldDB" id="A0A1C4H1S5"/>
<evidence type="ECO:0000256" key="2">
    <source>
        <dbReference type="SAM" id="Phobius"/>
    </source>
</evidence>
<feature type="compositionally biased region" description="Basic and acidic residues" evidence="1">
    <location>
        <begin position="96"/>
        <end position="113"/>
    </location>
</feature>
<feature type="compositionally biased region" description="Polar residues" evidence="1">
    <location>
        <begin position="116"/>
        <end position="132"/>
    </location>
</feature>
<organism evidence="4 5">
    <name type="scientific">Bifidobacterium commune</name>
    <dbReference type="NCBI Taxonomy" id="1505727"/>
    <lineage>
        <taxon>Bacteria</taxon>
        <taxon>Bacillati</taxon>
        <taxon>Actinomycetota</taxon>
        <taxon>Actinomycetes</taxon>
        <taxon>Bifidobacteriales</taxon>
        <taxon>Bifidobacteriaceae</taxon>
        <taxon>Bifidobacterium</taxon>
    </lineage>
</organism>
<dbReference type="EMBL" id="FMBL01000001">
    <property type="protein sequence ID" value="SCC78558.1"/>
    <property type="molecule type" value="Genomic_DNA"/>
</dbReference>
<dbReference type="Gene3D" id="3.30.70.2390">
    <property type="match status" value="1"/>
</dbReference>
<dbReference type="OrthoDB" id="3242784at2"/>
<reference evidence="5" key="1">
    <citation type="submission" date="2016-08" db="EMBL/GenBank/DDBJ databases">
        <authorList>
            <person name="Varghese N."/>
            <person name="Submissions Spin"/>
        </authorList>
    </citation>
    <scope>NUCLEOTIDE SEQUENCE [LARGE SCALE GENOMIC DNA]</scope>
    <source>
        <strain evidence="5">R-52791</strain>
    </source>
</reference>
<dbReference type="RefSeq" id="WP_091847185.1">
    <property type="nucleotide sequence ID" value="NZ_FMBL01000001.1"/>
</dbReference>
<protein>
    <submittedName>
        <fullName evidence="4">LytR cell envelope-related transcriptional attenuator</fullName>
    </submittedName>
</protein>
<feature type="region of interest" description="Disordered" evidence="1">
    <location>
        <begin position="1"/>
        <end position="25"/>
    </location>
</feature>
<evidence type="ECO:0000313" key="4">
    <source>
        <dbReference type="EMBL" id="SCC78558.1"/>
    </source>
</evidence>
<sequence length="215" mass="23689">MVRDQRDTYESYQKDAFDNPPAGPMGVHRGNTPWWTRLVPYLVVLIVAALAGLLVWGFYSQELQKVFVDKDQNTSQTDTSSKKKKDADEKEDDSQKEESKKGDTEKDDTKADDSAMEQQPSPQPTQQVNKQTTIRIVNATRINGYGAKKQAVLQQAGYSSVTATNPSGQLPKASVVWYQNENDKATAQDVANALGITAVEQQNGTAQPIVAVLLN</sequence>
<dbReference type="Pfam" id="PF13399">
    <property type="entry name" value="LytR_C"/>
    <property type="match status" value="1"/>
</dbReference>
<accession>A0A1C4H1S5</accession>
<feature type="region of interest" description="Disordered" evidence="1">
    <location>
        <begin position="71"/>
        <end position="132"/>
    </location>
</feature>
<feature type="transmembrane region" description="Helical" evidence="2">
    <location>
        <begin position="38"/>
        <end position="59"/>
    </location>
</feature>
<gene>
    <name evidence="4" type="ORF">GA0061077_0319</name>
</gene>
<evidence type="ECO:0000313" key="5">
    <source>
        <dbReference type="Proteomes" id="UP000242610"/>
    </source>
</evidence>
<keyword evidence="5" id="KW-1185">Reference proteome</keyword>
<keyword evidence="2" id="KW-1133">Transmembrane helix</keyword>
<feature type="compositionally biased region" description="Basic and acidic residues" evidence="1">
    <location>
        <begin position="1"/>
        <end position="17"/>
    </location>
</feature>